<reference evidence="3 4" key="1">
    <citation type="submission" date="2020-01" db="EMBL/GenBank/DDBJ databases">
        <title>Genome sequence of Arachis hypogaea, cultivar Shitouqi.</title>
        <authorList>
            <person name="Zhuang W."/>
            <person name="Chen H."/>
            <person name="Varshney R."/>
            <person name="Wang D."/>
            <person name="Ming R."/>
        </authorList>
    </citation>
    <scope>NUCLEOTIDE SEQUENCE [LARGE SCALE GENOMIC DNA]</scope>
    <source>
        <tissue evidence="3">Young leaf</tissue>
    </source>
</reference>
<evidence type="ECO:0000313" key="3">
    <source>
        <dbReference type="EMBL" id="QHN79869.1"/>
    </source>
</evidence>
<feature type="transmembrane region" description="Helical" evidence="2">
    <location>
        <begin position="151"/>
        <end position="174"/>
    </location>
</feature>
<dbReference type="Proteomes" id="UP000464620">
    <property type="component" value="Chromosome B09"/>
</dbReference>
<gene>
    <name evidence="3" type="ORF">DS421_19g673650</name>
</gene>
<keyword evidence="2" id="KW-1133">Transmembrane helix</keyword>
<dbReference type="EMBL" id="CP031001">
    <property type="protein sequence ID" value="QHN79869.1"/>
    <property type="molecule type" value="Genomic_DNA"/>
</dbReference>
<evidence type="ECO:0000256" key="2">
    <source>
        <dbReference type="SAM" id="Phobius"/>
    </source>
</evidence>
<feature type="compositionally biased region" description="Basic and acidic residues" evidence="1">
    <location>
        <begin position="1"/>
        <end position="12"/>
    </location>
</feature>
<proteinExistence type="predicted"/>
<organism evidence="3 4">
    <name type="scientific">Arachis hypogaea</name>
    <name type="common">Peanut</name>
    <dbReference type="NCBI Taxonomy" id="3818"/>
    <lineage>
        <taxon>Eukaryota</taxon>
        <taxon>Viridiplantae</taxon>
        <taxon>Streptophyta</taxon>
        <taxon>Embryophyta</taxon>
        <taxon>Tracheophyta</taxon>
        <taxon>Spermatophyta</taxon>
        <taxon>Magnoliopsida</taxon>
        <taxon>eudicotyledons</taxon>
        <taxon>Gunneridae</taxon>
        <taxon>Pentapetalae</taxon>
        <taxon>rosids</taxon>
        <taxon>fabids</taxon>
        <taxon>Fabales</taxon>
        <taxon>Fabaceae</taxon>
        <taxon>Papilionoideae</taxon>
        <taxon>50 kb inversion clade</taxon>
        <taxon>dalbergioids sensu lato</taxon>
        <taxon>Dalbergieae</taxon>
        <taxon>Pterocarpus clade</taxon>
        <taxon>Arachis</taxon>
    </lineage>
</organism>
<dbReference type="AlphaFoldDB" id="A0A6B9VE83"/>
<keyword evidence="2" id="KW-0472">Membrane</keyword>
<evidence type="ECO:0000313" key="4">
    <source>
        <dbReference type="Proteomes" id="UP000464620"/>
    </source>
</evidence>
<sequence>MVLKTEPDRPVQPEKPGTGHLTGPGKVRNRLAKNWGKNRSNRRLTVNRLHSSLKNSIDSSPLSKTQLEEEQKRTLAEPTTTVQAPSPLFKRSLSLSLFAGVARGTHNHRISSPLFVGVAPWKLRRRPRKLCRHRRKLPRHRVEALRPSRRLLCSSALSLFAGVAVSSVVAVTPLPPRRR</sequence>
<protein>
    <submittedName>
        <fullName evidence="3">Uncharacterized protein</fullName>
    </submittedName>
</protein>
<name>A0A6B9VE83_ARAHY</name>
<evidence type="ECO:0000256" key="1">
    <source>
        <dbReference type="SAM" id="MobiDB-lite"/>
    </source>
</evidence>
<keyword evidence="2" id="KW-0812">Transmembrane</keyword>
<feature type="region of interest" description="Disordered" evidence="1">
    <location>
        <begin position="1"/>
        <end position="34"/>
    </location>
</feature>
<accession>A0A6B9VE83</accession>